<dbReference type="EMBL" id="JABMIG020000171">
    <property type="protein sequence ID" value="KAL3787646.1"/>
    <property type="molecule type" value="Genomic_DNA"/>
</dbReference>
<evidence type="ECO:0000313" key="2">
    <source>
        <dbReference type="Proteomes" id="UP001516023"/>
    </source>
</evidence>
<keyword evidence="2" id="KW-1185">Reference proteome</keyword>
<gene>
    <name evidence="1" type="ORF">HJC23_011794</name>
</gene>
<accession>A0ABD3PIU7</accession>
<protein>
    <submittedName>
        <fullName evidence="1">Uncharacterized protein</fullName>
    </submittedName>
</protein>
<dbReference type="AlphaFoldDB" id="A0ABD3PIU7"/>
<proteinExistence type="predicted"/>
<name>A0ABD3PIU7_9STRA</name>
<comment type="caution">
    <text evidence="1">The sequence shown here is derived from an EMBL/GenBank/DDBJ whole genome shotgun (WGS) entry which is preliminary data.</text>
</comment>
<sequence>MTTMRCSPPFERLAFERKVNDALRSAERILDIERHPRLAGDVEHTYGSKYELVNATTNAALIAYMNVFEKMGLDSSVLRSIDKTKPTTLRFDANTTSKFVKEVIVDVPMERSVEEEQKTRSTGVFGHSESKRVSKVVHHVTEFHFNLETSWSLSVYSGTSVQDKKVIESRKSSTVLITQSKDNALPEHNNFPPQDLTLTWLLQQINTDRLTSQFKVDTEDDDTKTPRRNKATEKAIEFSRHLSQWSNAIKSIFVHGIVENLLKKHNPALPNPGDLSLDRLNTIHEEYSIFNPILPVMEERITSEETLSENINESIENQSNSIIALEFRSNENREDVETVLSTSDLSKLINEHVRTLEEAITGIAKSCPDEKHCISFSELGLLLLSHHIGTELCTNYIESMTYVESMIETQLVSAIGKRLTPDDLETFMRFHNARLLSPEPKPFSHAIRQPEHYPVGLLSIESVNNDDKDNCIYSHSRIVNAGASFHIPLNAATSLELGGNQVLHGWLQYRFGSSHKMHQLVARARQFSSFILVIGTMTGPSTLEPKDAVIVQNKASINIICLDEVFIPLLVSELPTAKEFKDAVKSLSPEQQRFARSYRSMQLASSVFGMCVIQIKPQLESLLRLPPGALDKEMRLTQDLMELFVEYQVPSDLLSYNGVTENVANADKVHNVRQNVQAVIDVINSEKEKQLKAAKLKTEMAAEDAFQRAFQDDEEGGSSSFSRQALFSGKGAPASVSNRHNERALACAGMNMVGRSMAKAMAAPPPSPQMAMMMELPAYQMESAEGEPIFRYAKAETSIADITTITSTSKTTEKYTTTNQQAGSSLLQSSVDFTLVPKILDAAVERIAKYTSLRSTVLKTSDSWVRNRQENLLTALKKQTLNPEDVKKEKNKAFDLLDALSRSGSLPIKYSELHVMIAATHCFEKDVIDTIVCDNVNPIEKIELSTILFASTVHGVAARELIKNTDELHRLEGSTPLLLQQEGH</sequence>
<evidence type="ECO:0000313" key="1">
    <source>
        <dbReference type="EMBL" id="KAL3787646.1"/>
    </source>
</evidence>
<reference evidence="1 2" key="1">
    <citation type="journal article" date="2020" name="G3 (Bethesda)">
        <title>Improved Reference Genome for Cyclotella cryptica CCMP332, a Model for Cell Wall Morphogenesis, Salinity Adaptation, and Lipid Production in Diatoms (Bacillariophyta).</title>
        <authorList>
            <person name="Roberts W.R."/>
            <person name="Downey K.M."/>
            <person name="Ruck E.C."/>
            <person name="Traller J.C."/>
            <person name="Alverson A.J."/>
        </authorList>
    </citation>
    <scope>NUCLEOTIDE SEQUENCE [LARGE SCALE GENOMIC DNA]</scope>
    <source>
        <strain evidence="1 2">CCMP332</strain>
    </source>
</reference>
<dbReference type="Proteomes" id="UP001516023">
    <property type="component" value="Unassembled WGS sequence"/>
</dbReference>
<organism evidence="1 2">
    <name type="scientific">Cyclotella cryptica</name>
    <dbReference type="NCBI Taxonomy" id="29204"/>
    <lineage>
        <taxon>Eukaryota</taxon>
        <taxon>Sar</taxon>
        <taxon>Stramenopiles</taxon>
        <taxon>Ochrophyta</taxon>
        <taxon>Bacillariophyta</taxon>
        <taxon>Coscinodiscophyceae</taxon>
        <taxon>Thalassiosirophycidae</taxon>
        <taxon>Stephanodiscales</taxon>
        <taxon>Stephanodiscaceae</taxon>
        <taxon>Cyclotella</taxon>
    </lineage>
</organism>